<proteinExistence type="predicted"/>
<dbReference type="Proteomes" id="UP000051870">
    <property type="component" value="Unassembled WGS sequence"/>
</dbReference>
<protein>
    <submittedName>
        <fullName evidence="2">Uncharacterized protein</fullName>
    </submittedName>
</protein>
<keyword evidence="1" id="KW-0175">Coiled coil</keyword>
<dbReference type="EMBL" id="CYTW01000001">
    <property type="protein sequence ID" value="CUJ87683.1"/>
    <property type="molecule type" value="Genomic_DNA"/>
</dbReference>
<sequence>MNYITALSTSLAICMATATWANELDKREKALLSKCENYMEKNDRDSAKAVLGGLASKLRSRDLSETDGDFLDYVNKSTQECVEFAFGVGARYYVAEGKFLNDAGLKEAGEKKIQQEAQRQFDEELEQLEKEEKLQTIRKEAARKRNKERVAQKVFEACVKLASDDEIAAFTNQLCVNSFMVNGLPDRF</sequence>
<reference evidence="3" key="1">
    <citation type="submission" date="2015-09" db="EMBL/GenBank/DDBJ databases">
        <authorList>
            <person name="Rodrigo-Torres Lidia"/>
            <person name="Arahal R.David."/>
        </authorList>
    </citation>
    <scope>NUCLEOTIDE SEQUENCE [LARGE SCALE GENOMIC DNA]</scope>
    <source>
        <strain evidence="3">CECT 7735</strain>
    </source>
</reference>
<evidence type="ECO:0000256" key="1">
    <source>
        <dbReference type="SAM" id="Coils"/>
    </source>
</evidence>
<dbReference type="GeneID" id="83879877"/>
<gene>
    <name evidence="2" type="ORF">PH7735_00802</name>
</gene>
<keyword evidence="3" id="KW-1185">Reference proteome</keyword>
<dbReference type="AlphaFoldDB" id="A0A0N7M8H1"/>
<feature type="coiled-coil region" evidence="1">
    <location>
        <begin position="111"/>
        <end position="147"/>
    </location>
</feature>
<organism evidence="2 3">
    <name type="scientific">Shimia thalassica</name>
    <dbReference type="NCBI Taxonomy" id="1715693"/>
    <lineage>
        <taxon>Bacteria</taxon>
        <taxon>Pseudomonadati</taxon>
        <taxon>Pseudomonadota</taxon>
        <taxon>Alphaproteobacteria</taxon>
        <taxon>Rhodobacterales</taxon>
        <taxon>Roseobacteraceae</taxon>
    </lineage>
</organism>
<name>A0A0N7M8H1_9RHOB</name>
<evidence type="ECO:0000313" key="2">
    <source>
        <dbReference type="EMBL" id="CUJ87683.1"/>
    </source>
</evidence>
<accession>A0A0N7M8H1</accession>
<dbReference type="RefSeq" id="WP_058309995.1">
    <property type="nucleotide sequence ID" value="NZ_CYTW01000001.1"/>
</dbReference>
<evidence type="ECO:0000313" key="3">
    <source>
        <dbReference type="Proteomes" id="UP000051870"/>
    </source>
</evidence>